<evidence type="ECO:0000256" key="1">
    <source>
        <dbReference type="ARBA" id="ARBA00022884"/>
    </source>
</evidence>
<dbReference type="InterPro" id="IPR001890">
    <property type="entry name" value="RNA-binding_CRM"/>
</dbReference>
<dbReference type="PANTHER" id="PTHR40065:SF3">
    <property type="entry name" value="RNA-BINDING PROTEIN YHBY"/>
    <property type="match status" value="1"/>
</dbReference>
<proteinExistence type="predicted"/>
<dbReference type="Pfam" id="PF01985">
    <property type="entry name" value="CRS1_YhbY"/>
    <property type="match status" value="1"/>
</dbReference>
<dbReference type="PANTHER" id="PTHR40065">
    <property type="entry name" value="RNA-BINDING PROTEIN YHBY"/>
    <property type="match status" value="1"/>
</dbReference>
<evidence type="ECO:0000259" key="3">
    <source>
        <dbReference type="PROSITE" id="PS51295"/>
    </source>
</evidence>
<evidence type="ECO:0000256" key="2">
    <source>
        <dbReference type="PROSITE-ProRule" id="PRU00626"/>
    </source>
</evidence>
<dbReference type="Proteomes" id="UP001623661">
    <property type="component" value="Unassembled WGS sequence"/>
</dbReference>
<reference evidence="4 5" key="1">
    <citation type="submission" date="2024-11" db="EMBL/GenBank/DDBJ databases">
        <authorList>
            <person name="Heng Y.C."/>
            <person name="Lim A.C.H."/>
            <person name="Lee J.K.Y."/>
            <person name="Kittelmann S."/>
        </authorList>
    </citation>
    <scope>NUCLEOTIDE SEQUENCE [LARGE SCALE GENOMIC DNA]</scope>
    <source>
        <strain evidence="4 5">WILCCON 0202</strain>
    </source>
</reference>
<dbReference type="Gene3D" id="3.30.110.60">
    <property type="entry name" value="YhbY-like"/>
    <property type="match status" value="1"/>
</dbReference>
<keyword evidence="5" id="KW-1185">Reference proteome</keyword>
<accession>A0ABW8TQ09</accession>
<evidence type="ECO:0000313" key="5">
    <source>
        <dbReference type="Proteomes" id="UP001623661"/>
    </source>
</evidence>
<evidence type="ECO:0000313" key="4">
    <source>
        <dbReference type="EMBL" id="MFL0267801.1"/>
    </source>
</evidence>
<name>A0ABW8TQ09_9CLOT</name>
<feature type="domain" description="CRM" evidence="3">
    <location>
        <begin position="1"/>
        <end position="96"/>
    </location>
</feature>
<organism evidence="4 5">
    <name type="scientific">Candidatus Clostridium radicumherbarum</name>
    <dbReference type="NCBI Taxonomy" id="3381662"/>
    <lineage>
        <taxon>Bacteria</taxon>
        <taxon>Bacillati</taxon>
        <taxon>Bacillota</taxon>
        <taxon>Clostridia</taxon>
        <taxon>Eubacteriales</taxon>
        <taxon>Clostridiaceae</taxon>
        <taxon>Clostridium</taxon>
    </lineage>
</organism>
<dbReference type="SMART" id="SM01103">
    <property type="entry name" value="CRS1_YhbY"/>
    <property type="match status" value="1"/>
</dbReference>
<sequence length="96" mass="10667">MITSKQRSFLRSLSNGLEPLFQIGKGGIEEAFLKQLKDALEARELIKIKVLSNSGYDTREASDIICNEIGCEGIQAIGSKIVLYKKSEKKPKIELP</sequence>
<dbReference type="SUPFAM" id="SSF75471">
    <property type="entry name" value="YhbY-like"/>
    <property type="match status" value="1"/>
</dbReference>
<dbReference type="InterPro" id="IPR051925">
    <property type="entry name" value="RNA-binding_domain"/>
</dbReference>
<comment type="caution">
    <text evidence="4">The sequence shown here is derived from an EMBL/GenBank/DDBJ whole genome shotgun (WGS) entry which is preliminary data.</text>
</comment>
<dbReference type="PROSITE" id="PS51295">
    <property type="entry name" value="CRM"/>
    <property type="match status" value="1"/>
</dbReference>
<dbReference type="InterPro" id="IPR035920">
    <property type="entry name" value="YhbY-like_sf"/>
</dbReference>
<dbReference type="RefSeq" id="WP_406764394.1">
    <property type="nucleotide sequence ID" value="NZ_JBJHZY010000001.1"/>
</dbReference>
<dbReference type="EMBL" id="JBJHZY010000001">
    <property type="protein sequence ID" value="MFL0267801.1"/>
    <property type="molecule type" value="Genomic_DNA"/>
</dbReference>
<keyword evidence="1 2" id="KW-0694">RNA-binding</keyword>
<gene>
    <name evidence="4" type="ORF">ACJDUH_06770</name>
</gene>
<protein>
    <submittedName>
        <fullName evidence="4">YhbY family RNA-binding protein</fullName>
    </submittedName>
</protein>